<reference evidence="1" key="1">
    <citation type="submission" date="2023-11" db="EMBL/GenBank/DDBJ databases">
        <authorList>
            <person name="Poullet M."/>
        </authorList>
    </citation>
    <scope>NUCLEOTIDE SEQUENCE</scope>
    <source>
        <strain evidence="1">E1834</strain>
    </source>
</reference>
<gene>
    <name evidence="1" type="ORF">MENTE1834_LOCUS49105</name>
</gene>
<dbReference type="EMBL" id="CAVMJV010000303">
    <property type="protein sequence ID" value="CAK5129330.1"/>
    <property type="molecule type" value="Genomic_DNA"/>
</dbReference>
<sequence length="174" mass="19672">MLSQICLNIKWKGHAGAPNDRQFNDGDLCLFDMGPEYNCYGSDVTCTFPANGKFSEKQKLIYNAVYRANRTVLKEAKPGIRWTEMHLLAEKIILEDLQAGGLLIGKVEEMVEKRIGAIFMPHGLGHFMGLDIHDVGGYLGVFSSNKRLNFDKYGWGFSNRANVRVVFRPARRVE</sequence>
<protein>
    <submittedName>
        <fullName evidence="1">Uncharacterized protein</fullName>
    </submittedName>
</protein>
<evidence type="ECO:0000313" key="2">
    <source>
        <dbReference type="Proteomes" id="UP001497535"/>
    </source>
</evidence>
<organism evidence="1 2">
    <name type="scientific">Meloidogyne enterolobii</name>
    <name type="common">Root-knot nematode worm</name>
    <name type="synonym">Meloidogyne mayaguensis</name>
    <dbReference type="NCBI Taxonomy" id="390850"/>
    <lineage>
        <taxon>Eukaryota</taxon>
        <taxon>Metazoa</taxon>
        <taxon>Ecdysozoa</taxon>
        <taxon>Nematoda</taxon>
        <taxon>Chromadorea</taxon>
        <taxon>Rhabditida</taxon>
        <taxon>Tylenchina</taxon>
        <taxon>Tylenchomorpha</taxon>
        <taxon>Tylenchoidea</taxon>
        <taxon>Meloidogynidae</taxon>
        <taxon>Meloidogyninae</taxon>
        <taxon>Meloidogyne</taxon>
    </lineage>
</organism>
<comment type="caution">
    <text evidence="1">The sequence shown here is derived from an EMBL/GenBank/DDBJ whole genome shotgun (WGS) entry which is preliminary data.</text>
</comment>
<name>A0ACB1B8C7_MELEN</name>
<proteinExistence type="predicted"/>
<accession>A0ACB1B8C7</accession>
<dbReference type="Proteomes" id="UP001497535">
    <property type="component" value="Unassembled WGS sequence"/>
</dbReference>
<evidence type="ECO:0000313" key="1">
    <source>
        <dbReference type="EMBL" id="CAK5129330.1"/>
    </source>
</evidence>
<keyword evidence="2" id="KW-1185">Reference proteome</keyword>